<evidence type="ECO:0000256" key="1">
    <source>
        <dbReference type="ARBA" id="ARBA00004275"/>
    </source>
</evidence>
<dbReference type="Pfam" id="PF13561">
    <property type="entry name" value="adh_short_C2"/>
    <property type="match status" value="1"/>
</dbReference>
<comment type="catalytic activity">
    <reaction evidence="20">
        <text>(2E)-octenoyl-CoA + NADPH + H(+) = octanoyl-CoA + NADP(+)</text>
        <dbReference type="Rhea" id="RHEA:44952"/>
        <dbReference type="ChEBI" id="CHEBI:15378"/>
        <dbReference type="ChEBI" id="CHEBI:57386"/>
        <dbReference type="ChEBI" id="CHEBI:57783"/>
        <dbReference type="ChEBI" id="CHEBI:58349"/>
        <dbReference type="ChEBI" id="CHEBI:62242"/>
    </reaction>
    <physiologicalReaction direction="left-to-right" evidence="20">
        <dbReference type="Rhea" id="RHEA:44953"/>
    </physiologicalReaction>
</comment>
<dbReference type="GO" id="GO:0033306">
    <property type="term" value="P:phytol metabolic process"/>
    <property type="evidence" value="ECO:0007669"/>
    <property type="project" value="TreeGrafter"/>
</dbReference>
<sequence length="335" mass="37142">MATFAREVRSIFRPNLFKKKVAIVTGGATGIGHAIVSELLYLGCHVIIASRKMERLQAATENFRKQIPASSCSEINYVKCNIREEEEVKNLISTTLSKYGKLDYLINNGGGQFLSPGENITLKGWKAVIETNLTGTFLCCREAYNQYMKENSGVIVNIIADMWKGLPLMSHTGAARAGVYNLTKSLAVEWAGSGVRINCVAPGIIYSETAAANYQENIFQALIPQIPAKRLGKPEEVSAAVCFLLSPAAAFITGETIKVDGASSLYASMFHVPEHTQMPAYSWDVKENDAFEKPNPIGWTNENIYRNIWPQSQILRKRLLHLTSRIYEERNVISG</sequence>
<evidence type="ECO:0000256" key="13">
    <source>
        <dbReference type="ARBA" id="ARBA00038849"/>
    </source>
</evidence>
<dbReference type="FunFam" id="3.40.50.720:FF:000335">
    <property type="entry name" value="Peroxisomal trans-2-enoyl-CoA reductase"/>
    <property type="match status" value="1"/>
</dbReference>
<dbReference type="SUPFAM" id="SSF51735">
    <property type="entry name" value="NAD(P)-binding Rossmann-fold domains"/>
    <property type="match status" value="1"/>
</dbReference>
<comment type="subunit">
    <text evidence="12">Interacts with PEX5, probably required to target it into peroxisomes.</text>
</comment>
<dbReference type="PRINTS" id="PR00080">
    <property type="entry name" value="SDRFAMILY"/>
</dbReference>
<comment type="catalytic activity">
    <reaction evidence="19">
        <text>(2E)-decenoyl-CoA + NADPH + H(+) = decanoyl-CoA + NADP(+)</text>
        <dbReference type="Rhea" id="RHEA:44960"/>
        <dbReference type="ChEBI" id="CHEBI:15378"/>
        <dbReference type="ChEBI" id="CHEBI:57783"/>
        <dbReference type="ChEBI" id="CHEBI:58349"/>
        <dbReference type="ChEBI" id="CHEBI:61406"/>
        <dbReference type="ChEBI" id="CHEBI:61430"/>
    </reaction>
    <physiologicalReaction direction="left-to-right" evidence="19">
        <dbReference type="Rhea" id="RHEA:44961"/>
    </physiologicalReaction>
</comment>
<evidence type="ECO:0000256" key="2">
    <source>
        <dbReference type="ARBA" id="ARBA00005189"/>
    </source>
</evidence>
<comment type="catalytic activity">
    <reaction evidence="15">
        <text>(2E)-dodecenoyl-CoA + NADPH + H(+) = dodecanoyl-CoA + NADP(+)</text>
        <dbReference type="Rhea" id="RHEA:44964"/>
        <dbReference type="ChEBI" id="CHEBI:15378"/>
        <dbReference type="ChEBI" id="CHEBI:57330"/>
        <dbReference type="ChEBI" id="CHEBI:57375"/>
        <dbReference type="ChEBI" id="CHEBI:57783"/>
        <dbReference type="ChEBI" id="CHEBI:58349"/>
    </reaction>
    <physiologicalReaction direction="left-to-right" evidence="15">
        <dbReference type="Rhea" id="RHEA:44965"/>
    </physiologicalReaction>
</comment>
<comment type="catalytic activity">
    <reaction evidence="16">
        <text>(2E)-tetradecenoyl-CoA + NADPH + H(+) = tetradecanoyl-CoA + NADP(+)</text>
        <dbReference type="Rhea" id="RHEA:44968"/>
        <dbReference type="ChEBI" id="CHEBI:15378"/>
        <dbReference type="ChEBI" id="CHEBI:57385"/>
        <dbReference type="ChEBI" id="CHEBI:57783"/>
        <dbReference type="ChEBI" id="CHEBI:58349"/>
        <dbReference type="ChEBI" id="CHEBI:61405"/>
    </reaction>
    <physiologicalReaction direction="left-to-right" evidence="16">
        <dbReference type="Rhea" id="RHEA:44969"/>
    </physiologicalReaction>
</comment>
<dbReference type="CDD" id="cd05369">
    <property type="entry name" value="TER_DECR_SDR_a"/>
    <property type="match status" value="1"/>
</dbReference>
<comment type="catalytic activity">
    <reaction evidence="17">
        <text>(2E)-hexenoyl-CoA + NADPH + H(+) = hexanoyl-CoA + NADP(+)</text>
        <dbReference type="Rhea" id="RHEA:44956"/>
        <dbReference type="ChEBI" id="CHEBI:15378"/>
        <dbReference type="ChEBI" id="CHEBI:57783"/>
        <dbReference type="ChEBI" id="CHEBI:58349"/>
        <dbReference type="ChEBI" id="CHEBI:62077"/>
        <dbReference type="ChEBI" id="CHEBI:62620"/>
    </reaction>
    <physiologicalReaction direction="left-to-right" evidence="17">
        <dbReference type="Rhea" id="RHEA:44957"/>
    </physiologicalReaction>
</comment>
<reference evidence="22" key="1">
    <citation type="submission" date="2021-01" db="EMBL/GenBank/DDBJ databases">
        <authorList>
            <person name="Li R."/>
            <person name="Bekaert M."/>
        </authorList>
    </citation>
    <scope>NUCLEOTIDE SEQUENCE</scope>
    <source>
        <strain evidence="22">Farmed</strain>
    </source>
</reference>
<dbReference type="OrthoDB" id="417891at2759"/>
<dbReference type="PANTHER" id="PTHR24317">
    <property type="entry name" value="PEROXISOMAL TRANS-2-ENOYL-COA REDUCTASE"/>
    <property type="match status" value="1"/>
</dbReference>
<keyword evidence="4" id="KW-0597">Phosphoprotein</keyword>
<dbReference type="PRINTS" id="PR00081">
    <property type="entry name" value="GDHRDH"/>
</dbReference>
<comment type="catalytic activity">
    <reaction evidence="18">
        <text>a (2E)-enoyl-CoA + NADPH + H(+) = a 2,3-saturated acyl-CoA + NADP(+)</text>
        <dbReference type="Rhea" id="RHEA:33763"/>
        <dbReference type="ChEBI" id="CHEBI:15378"/>
        <dbReference type="ChEBI" id="CHEBI:57783"/>
        <dbReference type="ChEBI" id="CHEBI:58349"/>
        <dbReference type="ChEBI" id="CHEBI:58856"/>
        <dbReference type="ChEBI" id="CHEBI:65111"/>
        <dbReference type="EC" id="1.3.1.38"/>
    </reaction>
    <physiologicalReaction direction="left-to-right" evidence="18">
        <dbReference type="Rhea" id="RHEA:33764"/>
    </physiologicalReaction>
</comment>
<proteinExistence type="predicted"/>
<evidence type="ECO:0000256" key="12">
    <source>
        <dbReference type="ARBA" id="ARBA00038622"/>
    </source>
</evidence>
<protein>
    <recommendedName>
        <fullName evidence="14">Peroxisomal trans-2-enoyl-CoA reductase</fullName>
        <ecNumber evidence="13">1.3.1.38</ecNumber>
    </recommendedName>
</protein>
<keyword evidence="21" id="KW-1133">Transmembrane helix</keyword>
<evidence type="ECO:0000256" key="4">
    <source>
        <dbReference type="ARBA" id="ARBA00022553"/>
    </source>
</evidence>
<comment type="function">
    <text evidence="11">Participates in chain elongation of fatty acids. Catalyzes the reduction of trans-2-enoyl-CoAs of varying chain lengths from 6:1 to 16:1, having maximum activity with 10:1 CoA. Has no 2,4-dienoyl-CoA reductase activity.</text>
</comment>
<evidence type="ECO:0000313" key="22">
    <source>
        <dbReference type="EMBL" id="CAE1159361.1"/>
    </source>
</evidence>
<accession>A0A812ASF2</accession>
<dbReference type="Proteomes" id="UP000597762">
    <property type="component" value="Unassembled WGS sequence"/>
</dbReference>
<dbReference type="GO" id="GO:0005777">
    <property type="term" value="C:peroxisome"/>
    <property type="evidence" value="ECO:0007669"/>
    <property type="project" value="UniProtKB-SubCell"/>
</dbReference>
<evidence type="ECO:0000256" key="10">
    <source>
        <dbReference type="ARBA" id="ARBA00023160"/>
    </source>
</evidence>
<evidence type="ECO:0000256" key="16">
    <source>
        <dbReference type="ARBA" id="ARBA00048686"/>
    </source>
</evidence>
<evidence type="ECO:0000256" key="14">
    <source>
        <dbReference type="ARBA" id="ARBA00041063"/>
    </source>
</evidence>
<evidence type="ECO:0000256" key="17">
    <source>
        <dbReference type="ARBA" id="ARBA00049108"/>
    </source>
</evidence>
<dbReference type="Gene3D" id="3.40.50.720">
    <property type="entry name" value="NAD(P)-binding Rossmann-like Domain"/>
    <property type="match status" value="1"/>
</dbReference>
<keyword evidence="5" id="KW-0276">Fatty acid metabolism</keyword>
<evidence type="ECO:0000256" key="18">
    <source>
        <dbReference type="ARBA" id="ARBA00049251"/>
    </source>
</evidence>
<keyword evidence="9" id="KW-0576">Peroxisome</keyword>
<feature type="transmembrane region" description="Helical" evidence="21">
    <location>
        <begin position="21"/>
        <end position="43"/>
    </location>
</feature>
<dbReference type="InterPro" id="IPR036291">
    <property type="entry name" value="NAD(P)-bd_dom_sf"/>
</dbReference>
<dbReference type="GO" id="GO:0019166">
    <property type="term" value="F:trans-2-enoyl-CoA reductase (NADPH) activity"/>
    <property type="evidence" value="ECO:0007669"/>
    <property type="project" value="UniProtKB-EC"/>
</dbReference>
<evidence type="ECO:0000256" key="15">
    <source>
        <dbReference type="ARBA" id="ARBA00047570"/>
    </source>
</evidence>
<keyword evidence="21" id="KW-0812">Transmembrane</keyword>
<dbReference type="EMBL" id="CAHIKZ030000195">
    <property type="protein sequence ID" value="CAE1159361.1"/>
    <property type="molecule type" value="Genomic_DNA"/>
</dbReference>
<evidence type="ECO:0000256" key="9">
    <source>
        <dbReference type="ARBA" id="ARBA00023140"/>
    </source>
</evidence>
<evidence type="ECO:0000313" key="23">
    <source>
        <dbReference type="Proteomes" id="UP000597762"/>
    </source>
</evidence>
<evidence type="ECO:0000256" key="3">
    <source>
        <dbReference type="ARBA" id="ARBA00022516"/>
    </source>
</evidence>
<dbReference type="InterPro" id="IPR052388">
    <property type="entry name" value="Peroxisomal_t2-enoyl-CoA_red"/>
</dbReference>
<keyword evidence="23" id="KW-1185">Reference proteome</keyword>
<dbReference type="InterPro" id="IPR002347">
    <property type="entry name" value="SDR_fam"/>
</dbReference>
<comment type="pathway">
    <text evidence="2">Lipid metabolism.</text>
</comment>
<evidence type="ECO:0000256" key="19">
    <source>
        <dbReference type="ARBA" id="ARBA00049386"/>
    </source>
</evidence>
<keyword evidence="21" id="KW-0472">Membrane</keyword>
<evidence type="ECO:0000256" key="7">
    <source>
        <dbReference type="ARBA" id="ARBA00023002"/>
    </source>
</evidence>
<evidence type="ECO:0000256" key="20">
    <source>
        <dbReference type="ARBA" id="ARBA00049559"/>
    </source>
</evidence>
<keyword evidence="10" id="KW-0275">Fatty acid biosynthesis</keyword>
<dbReference type="AlphaFoldDB" id="A0A812ASF2"/>
<gene>
    <name evidence="22" type="ORF">SPHA_5923</name>
</gene>
<evidence type="ECO:0000256" key="11">
    <source>
        <dbReference type="ARBA" id="ARBA00037124"/>
    </source>
</evidence>
<dbReference type="EC" id="1.3.1.38" evidence="13"/>
<comment type="subcellular location">
    <subcellularLocation>
        <location evidence="1">Peroxisome</location>
    </subcellularLocation>
</comment>
<organism evidence="22 23">
    <name type="scientific">Acanthosepion pharaonis</name>
    <name type="common">Pharaoh cuttlefish</name>
    <name type="synonym">Sepia pharaonis</name>
    <dbReference type="NCBI Taxonomy" id="158019"/>
    <lineage>
        <taxon>Eukaryota</taxon>
        <taxon>Metazoa</taxon>
        <taxon>Spiralia</taxon>
        <taxon>Lophotrochozoa</taxon>
        <taxon>Mollusca</taxon>
        <taxon>Cephalopoda</taxon>
        <taxon>Coleoidea</taxon>
        <taxon>Decapodiformes</taxon>
        <taxon>Sepiida</taxon>
        <taxon>Sepiina</taxon>
        <taxon>Sepiidae</taxon>
        <taxon>Acanthosepion</taxon>
    </lineage>
</organism>
<name>A0A812ASF2_ACAPH</name>
<keyword evidence="6" id="KW-0521">NADP</keyword>
<evidence type="ECO:0000256" key="6">
    <source>
        <dbReference type="ARBA" id="ARBA00022857"/>
    </source>
</evidence>
<dbReference type="GO" id="GO:0006633">
    <property type="term" value="P:fatty acid biosynthetic process"/>
    <property type="evidence" value="ECO:0007669"/>
    <property type="project" value="UniProtKB-KW"/>
</dbReference>
<evidence type="ECO:0000256" key="8">
    <source>
        <dbReference type="ARBA" id="ARBA00023098"/>
    </source>
</evidence>
<comment type="caution">
    <text evidence="22">The sequence shown here is derived from an EMBL/GenBank/DDBJ whole genome shotgun (WGS) entry which is preliminary data.</text>
</comment>
<keyword evidence="7 22" id="KW-0560">Oxidoreductase</keyword>
<evidence type="ECO:0000256" key="5">
    <source>
        <dbReference type="ARBA" id="ARBA00022832"/>
    </source>
</evidence>
<dbReference type="PANTHER" id="PTHR24317:SF7">
    <property type="entry name" value="PEROXISOMAL TRANS-2-ENOYL-COA REDUCTASE"/>
    <property type="match status" value="1"/>
</dbReference>
<evidence type="ECO:0000256" key="21">
    <source>
        <dbReference type="SAM" id="Phobius"/>
    </source>
</evidence>
<keyword evidence="8" id="KW-0443">Lipid metabolism</keyword>
<keyword evidence="3" id="KW-0444">Lipid biosynthesis</keyword>